<evidence type="ECO:0000313" key="1">
    <source>
        <dbReference type="EMBL" id="KKK88658.1"/>
    </source>
</evidence>
<proteinExistence type="predicted"/>
<dbReference type="EMBL" id="LAZR01049858">
    <property type="protein sequence ID" value="KKK88658.1"/>
    <property type="molecule type" value="Genomic_DNA"/>
</dbReference>
<dbReference type="AlphaFoldDB" id="A0A0F8Z4H1"/>
<reference evidence="1" key="1">
    <citation type="journal article" date="2015" name="Nature">
        <title>Complex archaea that bridge the gap between prokaryotes and eukaryotes.</title>
        <authorList>
            <person name="Spang A."/>
            <person name="Saw J.H."/>
            <person name="Jorgensen S.L."/>
            <person name="Zaremba-Niedzwiedzka K."/>
            <person name="Martijn J."/>
            <person name="Lind A.E."/>
            <person name="van Eijk R."/>
            <person name="Schleper C."/>
            <person name="Guy L."/>
            <person name="Ettema T.J."/>
        </authorList>
    </citation>
    <scope>NUCLEOTIDE SEQUENCE</scope>
</reference>
<sequence length="150" mass="17540">MILLLLLNIYIPIVIVPEQPAFNEEMTTIIFDVGLAPEEYEPWDWLDPSPEIEVLTDFTYYPPEGYLITNAMFYSYTDSTYRWFRNPIKNTEHCSRAYTWQPGDTELTFIGGEWCFTATMTDERGYDSYRIRNTSPIGFDVALFTVVILD</sequence>
<accession>A0A0F8Z4H1</accession>
<name>A0A0F8Z4H1_9ZZZZ</name>
<comment type="caution">
    <text evidence="1">The sequence shown here is derived from an EMBL/GenBank/DDBJ whole genome shotgun (WGS) entry which is preliminary data.</text>
</comment>
<gene>
    <name evidence="1" type="ORF">LCGC14_2740950</name>
</gene>
<organism evidence="1">
    <name type="scientific">marine sediment metagenome</name>
    <dbReference type="NCBI Taxonomy" id="412755"/>
    <lineage>
        <taxon>unclassified sequences</taxon>
        <taxon>metagenomes</taxon>
        <taxon>ecological metagenomes</taxon>
    </lineage>
</organism>
<protein>
    <submittedName>
        <fullName evidence="1">Uncharacterized protein</fullName>
    </submittedName>
</protein>